<dbReference type="OrthoDB" id="9811720at2"/>
<dbReference type="Proteomes" id="UP000248021">
    <property type="component" value="Unassembled WGS sequence"/>
</dbReference>
<gene>
    <name evidence="3" type="ORF">C7450_11381</name>
</gene>
<sequence>MSSHETAETSGPGPGAGRLRAVFSPKNLLEALVSAGGGFVTVFLLAWLSAKAEAPLLIAPFGASCVLVFALPQSPLAQPRNVIGGHLVATTAGLIAWMLVGATPLGFALGVALAIAGMILTKTVHPPAGGDPIVVILASASWSFLAVPVLVGTLAIVLIGVAYHRAVSGKIYPTS</sequence>
<accession>A0A2V3TWY5</accession>
<feature type="transmembrane region" description="Helical" evidence="1">
    <location>
        <begin position="92"/>
        <end position="120"/>
    </location>
</feature>
<comment type="caution">
    <text evidence="3">The sequence shown here is derived from an EMBL/GenBank/DDBJ whole genome shotgun (WGS) entry which is preliminary data.</text>
</comment>
<dbReference type="PANTHER" id="PTHR33741:SF5">
    <property type="entry name" value="TRANSMEMBRANE PROTEIN DDB_G0269096-RELATED"/>
    <property type="match status" value="1"/>
</dbReference>
<feature type="transmembrane region" description="Helical" evidence="1">
    <location>
        <begin position="28"/>
        <end position="48"/>
    </location>
</feature>
<keyword evidence="1" id="KW-1133">Transmembrane helix</keyword>
<organism evidence="3 4">
    <name type="scientific">Chelatococcus asaccharovorans</name>
    <dbReference type="NCBI Taxonomy" id="28210"/>
    <lineage>
        <taxon>Bacteria</taxon>
        <taxon>Pseudomonadati</taxon>
        <taxon>Pseudomonadota</taxon>
        <taxon>Alphaproteobacteria</taxon>
        <taxon>Hyphomicrobiales</taxon>
        <taxon>Chelatococcaceae</taxon>
        <taxon>Chelatococcus</taxon>
    </lineage>
</organism>
<feature type="transmembrane region" description="Helical" evidence="1">
    <location>
        <begin position="140"/>
        <end position="163"/>
    </location>
</feature>
<evidence type="ECO:0000256" key="1">
    <source>
        <dbReference type="SAM" id="Phobius"/>
    </source>
</evidence>
<dbReference type="PANTHER" id="PTHR33741">
    <property type="entry name" value="TRANSMEMBRANE PROTEIN DDB_G0269096-RELATED"/>
    <property type="match status" value="1"/>
</dbReference>
<reference evidence="3 4" key="1">
    <citation type="submission" date="2018-05" db="EMBL/GenBank/DDBJ databases">
        <title>Genomic Encyclopedia of Type Strains, Phase IV (KMG-IV): sequencing the most valuable type-strain genomes for metagenomic binning, comparative biology and taxonomic classification.</title>
        <authorList>
            <person name="Goeker M."/>
        </authorList>
    </citation>
    <scope>NUCLEOTIDE SEQUENCE [LARGE SCALE GENOMIC DNA]</scope>
    <source>
        <strain evidence="3 4">DSM 6462</strain>
    </source>
</reference>
<dbReference type="EMBL" id="QJJK01000013">
    <property type="protein sequence ID" value="PXW53593.1"/>
    <property type="molecule type" value="Genomic_DNA"/>
</dbReference>
<dbReference type="InterPro" id="IPR058581">
    <property type="entry name" value="TM_HPP"/>
</dbReference>
<dbReference type="Pfam" id="PF04982">
    <property type="entry name" value="TM_HPP"/>
    <property type="match status" value="1"/>
</dbReference>
<feature type="domain" description="HPP transmembrane region" evidence="2">
    <location>
        <begin position="26"/>
        <end position="173"/>
    </location>
</feature>
<dbReference type="InterPro" id="IPR007065">
    <property type="entry name" value="HPP"/>
</dbReference>
<dbReference type="AlphaFoldDB" id="A0A2V3TWY5"/>
<evidence type="ECO:0000313" key="4">
    <source>
        <dbReference type="Proteomes" id="UP000248021"/>
    </source>
</evidence>
<feature type="transmembrane region" description="Helical" evidence="1">
    <location>
        <begin position="54"/>
        <end position="71"/>
    </location>
</feature>
<keyword evidence="1" id="KW-0472">Membrane</keyword>
<keyword evidence="4" id="KW-1185">Reference proteome</keyword>
<keyword evidence="1" id="KW-0812">Transmembrane</keyword>
<evidence type="ECO:0000259" key="2">
    <source>
        <dbReference type="Pfam" id="PF04982"/>
    </source>
</evidence>
<proteinExistence type="predicted"/>
<evidence type="ECO:0000313" key="3">
    <source>
        <dbReference type="EMBL" id="PXW53593.1"/>
    </source>
</evidence>
<name>A0A2V3TWY5_9HYPH</name>
<dbReference type="RefSeq" id="WP_110377561.1">
    <property type="nucleotide sequence ID" value="NZ_JAHBRY010000001.1"/>
</dbReference>
<protein>
    <submittedName>
        <fullName evidence="3">HPP family protein</fullName>
    </submittedName>
</protein>